<dbReference type="NCBIfam" id="NF006875">
    <property type="entry name" value="PRK09372.1"/>
    <property type="match status" value="1"/>
</dbReference>
<dbReference type="AlphaFoldDB" id="A0ABD3NY06"/>
<comment type="similarity">
    <text evidence="2 9">Belongs to the class II aldolase/RraA-like family.</text>
</comment>
<dbReference type="PANTHER" id="PTHR33254">
    <property type="entry name" value="4-HYDROXY-4-METHYL-2-OXOGLUTARATE ALDOLASE 3-RELATED"/>
    <property type="match status" value="1"/>
</dbReference>
<dbReference type="EC" id="4.1.3.17" evidence="9"/>
<proteinExistence type="inferred from homology"/>
<keyword evidence="4 8" id="KW-0479">Metal-binding</keyword>
<comment type="catalytic activity">
    <reaction evidence="7 9">
        <text>oxaloacetate + H(+) = pyruvate + CO2</text>
        <dbReference type="Rhea" id="RHEA:15641"/>
        <dbReference type="ChEBI" id="CHEBI:15361"/>
        <dbReference type="ChEBI" id="CHEBI:15378"/>
        <dbReference type="ChEBI" id="CHEBI:16452"/>
        <dbReference type="ChEBI" id="CHEBI:16526"/>
        <dbReference type="EC" id="4.1.1.112"/>
    </reaction>
</comment>
<evidence type="ECO:0000313" key="11">
    <source>
        <dbReference type="Proteomes" id="UP001530400"/>
    </source>
</evidence>
<name>A0ABD3NY06_9STRA</name>
<evidence type="ECO:0000256" key="9">
    <source>
        <dbReference type="RuleBase" id="RU004338"/>
    </source>
</evidence>
<keyword evidence="8" id="KW-0460">Magnesium</keyword>
<feature type="binding site" evidence="8">
    <location>
        <position position="138"/>
    </location>
    <ligand>
        <name>substrate</name>
    </ligand>
</feature>
<evidence type="ECO:0000256" key="4">
    <source>
        <dbReference type="ARBA" id="ARBA00022723"/>
    </source>
</evidence>
<comment type="function">
    <text evidence="6 9">Catalyzes the aldol cleavage of 4-hydroxy-4-methyl-2-oxoglutarate (HMG) into 2 molecules of pyruvate. Also contains a secondary oxaloacetate (OAA) decarboxylase activity due to the common pyruvate enolate transition state formed following C-C bond cleavage in the retro-aldol and decarboxylation reactions.</text>
</comment>
<keyword evidence="11" id="KW-1185">Reference proteome</keyword>
<organism evidence="10 11">
    <name type="scientific">Cyclotella atomus</name>
    <dbReference type="NCBI Taxonomy" id="382360"/>
    <lineage>
        <taxon>Eukaryota</taxon>
        <taxon>Sar</taxon>
        <taxon>Stramenopiles</taxon>
        <taxon>Ochrophyta</taxon>
        <taxon>Bacillariophyta</taxon>
        <taxon>Coscinodiscophyceae</taxon>
        <taxon>Thalassiosirophycidae</taxon>
        <taxon>Stephanodiscales</taxon>
        <taxon>Stephanodiscaceae</taxon>
        <taxon>Cyclotella</taxon>
    </lineage>
</organism>
<comment type="cofactor">
    <cofactor evidence="8">
        <name>Mg(2+)</name>
        <dbReference type="ChEBI" id="CHEBI:18420"/>
    </cofactor>
</comment>
<sequence>MANTILPHLLLRPCTKAVSKHLLVCPVTVPFCSIMSSTSPSLADLCDEHVESPQRLSVVTPGLFFDYGKKKRFHGKIETVRCFESNPMVRTVLSTPGDNRVLVVDGGASRRVAILGDQITELAVQNQWAGIIVNGCIRDSAIIADMDIVKSLKAYPGEKGSVVNFGGVEFIPGHWLYADEDGIIVSESMLHNESSKL</sequence>
<dbReference type="PANTHER" id="PTHR33254:SF4">
    <property type="entry name" value="4-HYDROXY-4-METHYL-2-OXOGLUTARATE ALDOLASE 3-RELATED"/>
    <property type="match status" value="1"/>
</dbReference>
<comment type="cofactor">
    <cofactor evidence="9">
        <name>a divalent metal cation</name>
        <dbReference type="ChEBI" id="CHEBI:60240"/>
    </cofactor>
</comment>
<evidence type="ECO:0000256" key="2">
    <source>
        <dbReference type="ARBA" id="ARBA00008621"/>
    </source>
</evidence>
<dbReference type="InterPro" id="IPR036704">
    <property type="entry name" value="RraA/RraA-like_sf"/>
</dbReference>
<dbReference type="GO" id="GO:0046872">
    <property type="term" value="F:metal ion binding"/>
    <property type="evidence" value="ECO:0007669"/>
    <property type="project" value="UniProtKB-KW"/>
</dbReference>
<dbReference type="EC" id="4.1.1.112" evidence="9"/>
<dbReference type="Proteomes" id="UP001530400">
    <property type="component" value="Unassembled WGS sequence"/>
</dbReference>
<dbReference type="SUPFAM" id="SSF89562">
    <property type="entry name" value="RraA-like"/>
    <property type="match status" value="1"/>
</dbReference>
<dbReference type="GO" id="GO:0008948">
    <property type="term" value="F:oxaloacetate decarboxylase activity"/>
    <property type="evidence" value="ECO:0007669"/>
    <property type="project" value="UniProtKB-EC"/>
</dbReference>
<keyword evidence="5 9" id="KW-0456">Lyase</keyword>
<feature type="binding site" evidence="8">
    <location>
        <position position="139"/>
    </location>
    <ligand>
        <name>Mg(2+)</name>
        <dbReference type="ChEBI" id="CHEBI:18420"/>
    </ligand>
</feature>
<evidence type="ECO:0000256" key="3">
    <source>
        <dbReference type="ARBA" id="ARBA00011233"/>
    </source>
</evidence>
<comment type="subunit">
    <text evidence="3 9">Homotrimer.</text>
</comment>
<evidence type="ECO:0000313" key="10">
    <source>
        <dbReference type="EMBL" id="KAL3780740.1"/>
    </source>
</evidence>
<comment type="caution">
    <text evidence="10">The sequence shown here is derived from an EMBL/GenBank/DDBJ whole genome shotgun (WGS) entry which is preliminary data.</text>
</comment>
<protein>
    <recommendedName>
        <fullName evidence="9">4-hydroxy-4-methyl-2-oxoglutarate aldolase</fullName>
        <shortName evidence="9">HMG aldolase</shortName>
        <ecNumber evidence="9">4.1.1.112</ecNumber>
        <ecNumber evidence="9">4.1.3.17</ecNumber>
    </recommendedName>
    <alternativeName>
        <fullName evidence="9">Oxaloacetate decarboxylase</fullName>
    </alternativeName>
</protein>
<dbReference type="CDD" id="cd16841">
    <property type="entry name" value="RraA_family"/>
    <property type="match status" value="1"/>
</dbReference>
<feature type="binding site" evidence="8">
    <location>
        <begin position="116"/>
        <end position="119"/>
    </location>
    <ligand>
        <name>substrate</name>
    </ligand>
</feature>
<dbReference type="Gene3D" id="3.50.30.40">
    <property type="entry name" value="Ribonuclease E inhibitor RraA/RraA-like"/>
    <property type="match status" value="1"/>
</dbReference>
<evidence type="ECO:0000256" key="7">
    <source>
        <dbReference type="ARBA" id="ARBA00047973"/>
    </source>
</evidence>
<dbReference type="GO" id="GO:0047443">
    <property type="term" value="F:4-hydroxy-4-methyl-2-oxoglutarate aldolase activity"/>
    <property type="evidence" value="ECO:0007669"/>
    <property type="project" value="UniProtKB-EC"/>
</dbReference>
<dbReference type="InterPro" id="IPR005493">
    <property type="entry name" value="RraA/RraA-like"/>
</dbReference>
<evidence type="ECO:0000256" key="1">
    <source>
        <dbReference type="ARBA" id="ARBA00001342"/>
    </source>
</evidence>
<dbReference type="InterPro" id="IPR010203">
    <property type="entry name" value="RraA"/>
</dbReference>
<dbReference type="NCBIfam" id="TIGR01935">
    <property type="entry name" value="NOT-MenG"/>
    <property type="match status" value="1"/>
</dbReference>
<comment type="catalytic activity">
    <reaction evidence="1 9">
        <text>4-hydroxy-4-methyl-2-oxoglutarate = 2 pyruvate</text>
        <dbReference type="Rhea" id="RHEA:22748"/>
        <dbReference type="ChEBI" id="CHEBI:15361"/>
        <dbReference type="ChEBI" id="CHEBI:58276"/>
        <dbReference type="EC" id="4.1.3.17"/>
    </reaction>
</comment>
<evidence type="ECO:0000256" key="5">
    <source>
        <dbReference type="ARBA" id="ARBA00023239"/>
    </source>
</evidence>
<evidence type="ECO:0000256" key="8">
    <source>
        <dbReference type="PIRSR" id="PIRSR605493-1"/>
    </source>
</evidence>
<accession>A0ABD3NY06</accession>
<dbReference type="Pfam" id="PF03737">
    <property type="entry name" value="RraA-like"/>
    <property type="match status" value="1"/>
</dbReference>
<gene>
    <name evidence="10" type="ORF">ACHAWO_005527</name>
</gene>
<evidence type="ECO:0000256" key="6">
    <source>
        <dbReference type="ARBA" id="ARBA00025046"/>
    </source>
</evidence>
<dbReference type="EMBL" id="JALLPJ020000876">
    <property type="protein sequence ID" value="KAL3780740.1"/>
    <property type="molecule type" value="Genomic_DNA"/>
</dbReference>
<reference evidence="10 11" key="1">
    <citation type="submission" date="2024-10" db="EMBL/GenBank/DDBJ databases">
        <title>Updated reference genomes for cyclostephanoid diatoms.</title>
        <authorList>
            <person name="Roberts W.R."/>
            <person name="Alverson A.J."/>
        </authorList>
    </citation>
    <scope>NUCLEOTIDE SEQUENCE [LARGE SCALE GENOMIC DNA]</scope>
    <source>
        <strain evidence="10 11">AJA010-31</strain>
    </source>
</reference>